<feature type="domain" description="Nucleoside phosphorylase" evidence="2">
    <location>
        <begin position="33"/>
        <end position="315"/>
    </location>
</feature>
<evidence type="ECO:0000259" key="2">
    <source>
        <dbReference type="Pfam" id="PF01048"/>
    </source>
</evidence>
<organism evidence="3 4">
    <name type="scientific">Exophiala bonariae</name>
    <dbReference type="NCBI Taxonomy" id="1690606"/>
    <lineage>
        <taxon>Eukaryota</taxon>
        <taxon>Fungi</taxon>
        <taxon>Dikarya</taxon>
        <taxon>Ascomycota</taxon>
        <taxon>Pezizomycotina</taxon>
        <taxon>Eurotiomycetes</taxon>
        <taxon>Chaetothyriomycetidae</taxon>
        <taxon>Chaetothyriales</taxon>
        <taxon>Herpotrichiellaceae</taxon>
        <taxon>Exophiala</taxon>
    </lineage>
</organism>
<dbReference type="Gene3D" id="3.40.50.1580">
    <property type="entry name" value="Nucleoside phosphorylase domain"/>
    <property type="match status" value="1"/>
</dbReference>
<feature type="compositionally biased region" description="Acidic residues" evidence="1">
    <location>
        <begin position="385"/>
        <end position="399"/>
    </location>
</feature>
<proteinExistence type="predicted"/>
<evidence type="ECO:0000256" key="1">
    <source>
        <dbReference type="SAM" id="MobiDB-lite"/>
    </source>
</evidence>
<comment type="caution">
    <text evidence="3">The sequence shown here is derived from an EMBL/GenBank/DDBJ whole genome shotgun (WGS) entry which is preliminary data.</text>
</comment>
<reference evidence="3 4" key="1">
    <citation type="submission" date="2023-08" db="EMBL/GenBank/DDBJ databases">
        <title>Black Yeasts Isolated from many extreme environments.</title>
        <authorList>
            <person name="Coleine C."/>
            <person name="Stajich J.E."/>
            <person name="Selbmann L."/>
        </authorList>
    </citation>
    <scope>NUCLEOTIDE SEQUENCE [LARGE SCALE GENOMIC DNA]</scope>
    <source>
        <strain evidence="3 4">CCFEE 5792</strain>
    </source>
</reference>
<sequence length="399" mass="43364">MPTSTLPKGVRVIKFAVPWKEWPSSIKNELYTIGWICALPVEMTAAMAMLDRIHGNGQPQIRNSSDSNNYILGSIGDHNVVIACLPAGDYGTTPAATVASQMQSSFSSIRVGLLVGVGGGVPSQQNDVRLGDVVVSTPGHTGGAVVQYDLGKRLSHGHFSRRGSLNKPPGVVLTAITRLRAEHLTRRSKIAARIDAFLEKYPESRSIFSHPGPAQDHLYDAVYNHPPRAETCDNCEKSRVLKREHRQTLDPVMHYGPIASGNSVIKDATTRDHLGKELGVLCFEMEAAGLMDNFPCLVVRGICDYSDSHKNKIWQGYAALTAAAYIRELLEFLPAKTMEQLPPVRIRTPLIGSVFYFILGHTWGSRQSVVLPDGKEYFLPSDSGGGEDGDDGGDDGDGD</sequence>
<feature type="region of interest" description="Disordered" evidence="1">
    <location>
        <begin position="377"/>
        <end position="399"/>
    </location>
</feature>
<dbReference type="Pfam" id="PF01048">
    <property type="entry name" value="PNP_UDP_1"/>
    <property type="match status" value="1"/>
</dbReference>
<dbReference type="InterPro" id="IPR035994">
    <property type="entry name" value="Nucleoside_phosphorylase_sf"/>
</dbReference>
<dbReference type="PANTHER" id="PTHR46082">
    <property type="entry name" value="ATP/GTP-BINDING PROTEIN-RELATED"/>
    <property type="match status" value="1"/>
</dbReference>
<dbReference type="Proteomes" id="UP001358417">
    <property type="component" value="Unassembled WGS sequence"/>
</dbReference>
<dbReference type="GO" id="GO:0003824">
    <property type="term" value="F:catalytic activity"/>
    <property type="evidence" value="ECO:0007669"/>
    <property type="project" value="InterPro"/>
</dbReference>
<dbReference type="RefSeq" id="XP_064704669.1">
    <property type="nucleotide sequence ID" value="XM_064847557.1"/>
</dbReference>
<keyword evidence="4" id="KW-1185">Reference proteome</keyword>
<dbReference type="EMBL" id="JAVRRD010000018">
    <property type="protein sequence ID" value="KAK5049859.1"/>
    <property type="molecule type" value="Genomic_DNA"/>
</dbReference>
<accession>A0AAV9N943</accession>
<dbReference type="SUPFAM" id="SSF53167">
    <property type="entry name" value="Purine and uridine phosphorylases"/>
    <property type="match status" value="1"/>
</dbReference>
<dbReference type="AlphaFoldDB" id="A0AAV9N943"/>
<dbReference type="InterPro" id="IPR000845">
    <property type="entry name" value="Nucleoside_phosphorylase_d"/>
</dbReference>
<evidence type="ECO:0000313" key="4">
    <source>
        <dbReference type="Proteomes" id="UP001358417"/>
    </source>
</evidence>
<dbReference type="GeneID" id="89972157"/>
<name>A0AAV9N943_9EURO</name>
<gene>
    <name evidence="3" type="ORF">LTR84_003977</name>
</gene>
<protein>
    <recommendedName>
        <fullName evidence="2">Nucleoside phosphorylase domain-containing protein</fullName>
    </recommendedName>
</protein>
<evidence type="ECO:0000313" key="3">
    <source>
        <dbReference type="EMBL" id="KAK5049859.1"/>
    </source>
</evidence>
<dbReference type="GO" id="GO:0009116">
    <property type="term" value="P:nucleoside metabolic process"/>
    <property type="evidence" value="ECO:0007669"/>
    <property type="project" value="InterPro"/>
</dbReference>
<dbReference type="PANTHER" id="PTHR46082:SF11">
    <property type="entry name" value="AAA+ ATPASE DOMAIN-CONTAINING PROTEIN-RELATED"/>
    <property type="match status" value="1"/>
</dbReference>
<dbReference type="InterPro" id="IPR053137">
    <property type="entry name" value="NLR-like"/>
</dbReference>